<comment type="similarity">
    <text evidence="2">Belongs to the ATPase C chain family.</text>
</comment>
<evidence type="ECO:0000256" key="7">
    <source>
        <dbReference type="ARBA" id="ARBA00032887"/>
    </source>
</evidence>
<dbReference type="GO" id="GO:0045259">
    <property type="term" value="C:proton-transporting ATP synthase complex"/>
    <property type="evidence" value="ECO:0007669"/>
    <property type="project" value="InterPro"/>
</dbReference>
<protein>
    <recommendedName>
        <fullName evidence="6">ATP synthase F(0) sector subunit c</fullName>
    </recommendedName>
    <alternativeName>
        <fullName evidence="7">F-type ATPase subunit c</fullName>
    </alternativeName>
</protein>
<dbReference type="GO" id="GO:0015986">
    <property type="term" value="P:proton motive force-driven ATP synthesis"/>
    <property type="evidence" value="ECO:0007669"/>
    <property type="project" value="InterPro"/>
</dbReference>
<evidence type="ECO:0000256" key="4">
    <source>
        <dbReference type="ARBA" id="ARBA00022989"/>
    </source>
</evidence>
<proteinExistence type="inferred from homology"/>
<evidence type="ECO:0000259" key="8">
    <source>
        <dbReference type="Pfam" id="PF00137"/>
    </source>
</evidence>
<dbReference type="InterPro" id="IPR035921">
    <property type="entry name" value="F/V-ATP_Csub_sf"/>
</dbReference>
<dbReference type="Gene3D" id="1.20.120.610">
    <property type="entry name" value="lithium bound rotor ring of v- atpase"/>
    <property type="match status" value="1"/>
</dbReference>
<dbReference type="Proteomes" id="UP000620133">
    <property type="component" value="Chromosome"/>
</dbReference>
<evidence type="ECO:0000256" key="5">
    <source>
        <dbReference type="ARBA" id="ARBA00023136"/>
    </source>
</evidence>
<dbReference type="RefSeq" id="WP_176238811.1">
    <property type="nucleotide sequence ID" value="NZ_AP024412.1"/>
</dbReference>
<evidence type="ECO:0000313" key="10">
    <source>
        <dbReference type="Proteomes" id="UP000620133"/>
    </source>
</evidence>
<accession>A0A7U9XUM2</accession>
<feature type="domain" description="V-ATPase proteolipid subunit C-like" evidence="8">
    <location>
        <begin position="85"/>
        <end position="144"/>
    </location>
</feature>
<name>A0A7U9XUM2_9MOLU</name>
<dbReference type="GO" id="GO:0033177">
    <property type="term" value="C:proton-transporting two-sector ATPase complex, proton-transporting domain"/>
    <property type="evidence" value="ECO:0007669"/>
    <property type="project" value="InterPro"/>
</dbReference>
<dbReference type="Pfam" id="PF00137">
    <property type="entry name" value="ATP-synt_C"/>
    <property type="match status" value="1"/>
</dbReference>
<dbReference type="CDD" id="cd18120">
    <property type="entry name" value="ATP-synt_Vo_Ao_c"/>
    <property type="match status" value="1"/>
</dbReference>
<dbReference type="KEGG" id="manr:MPAN_012680"/>
<evidence type="ECO:0000256" key="2">
    <source>
        <dbReference type="ARBA" id="ARBA00006704"/>
    </source>
</evidence>
<keyword evidence="10" id="KW-1185">Reference proteome</keyword>
<keyword evidence="4" id="KW-1133">Transmembrane helix</keyword>
<keyword evidence="3" id="KW-0812">Transmembrane</keyword>
<dbReference type="InterPro" id="IPR002379">
    <property type="entry name" value="ATPase_proteolipid_c-like_dom"/>
</dbReference>
<organism evidence="9 10">
    <name type="scientific">Mariniplasma anaerobium</name>
    <dbReference type="NCBI Taxonomy" id="2735436"/>
    <lineage>
        <taxon>Bacteria</taxon>
        <taxon>Bacillati</taxon>
        <taxon>Mycoplasmatota</taxon>
        <taxon>Mollicutes</taxon>
        <taxon>Acholeplasmatales</taxon>
        <taxon>Acholeplasmataceae</taxon>
        <taxon>Mariniplasma</taxon>
    </lineage>
</organism>
<sequence length="149" mass="15460">MYLSLIEVLLPLLLVVLITLPLIKVFRGKVTVQSAKRRLLTHIAGFFTVIVGVFVLQMFISPQIYAAEGDPVSIVGTFAQGLGFLSAALATGMSALGAGIAVAAAAPAAIGAFSENEKNFGKSLIFVALGEGVAIYGLLISILIINNLG</sequence>
<keyword evidence="5" id="KW-0472">Membrane</keyword>
<reference evidence="9" key="1">
    <citation type="submission" date="2021-01" db="EMBL/GenBank/DDBJ databases">
        <title>Draft genome sequence of Acholeplasmataceae bacterium strain Mahy22.</title>
        <authorList>
            <person name="Watanabe M."/>
            <person name="Kojima H."/>
            <person name="Fukui M."/>
        </authorList>
    </citation>
    <scope>NUCLEOTIDE SEQUENCE</scope>
    <source>
        <strain evidence="9">Mahy22</strain>
    </source>
</reference>
<dbReference type="PRINTS" id="PR00124">
    <property type="entry name" value="ATPASEC"/>
</dbReference>
<gene>
    <name evidence="9" type="ORF">MPAN_012680</name>
</gene>
<comment type="subcellular location">
    <subcellularLocation>
        <location evidence="1">Membrane</location>
        <topology evidence="1">Multi-pass membrane protein</topology>
    </subcellularLocation>
</comment>
<dbReference type="SUPFAM" id="SSF81333">
    <property type="entry name" value="F1F0 ATP synthase subunit C"/>
    <property type="match status" value="1"/>
</dbReference>
<evidence type="ECO:0000256" key="6">
    <source>
        <dbReference type="ARBA" id="ARBA00032200"/>
    </source>
</evidence>
<evidence type="ECO:0000313" key="9">
    <source>
        <dbReference type="EMBL" id="BCR36375.1"/>
    </source>
</evidence>
<dbReference type="InterPro" id="IPR000454">
    <property type="entry name" value="ATP_synth_F0_csu"/>
</dbReference>
<evidence type="ECO:0000256" key="3">
    <source>
        <dbReference type="ARBA" id="ARBA00022692"/>
    </source>
</evidence>
<evidence type="ECO:0000256" key="1">
    <source>
        <dbReference type="ARBA" id="ARBA00004141"/>
    </source>
</evidence>
<dbReference type="EMBL" id="AP024412">
    <property type="protein sequence ID" value="BCR36375.1"/>
    <property type="molecule type" value="Genomic_DNA"/>
</dbReference>
<dbReference type="GO" id="GO:0015078">
    <property type="term" value="F:proton transmembrane transporter activity"/>
    <property type="evidence" value="ECO:0007669"/>
    <property type="project" value="InterPro"/>
</dbReference>
<dbReference type="AlphaFoldDB" id="A0A7U9XUM2"/>